<reference evidence="1 2" key="1">
    <citation type="submission" date="2010-10" db="EMBL/GenBank/DDBJ databases">
        <title>Complete sequence of Frankia sp. EuI1c.</title>
        <authorList>
            <consortium name="US DOE Joint Genome Institute"/>
            <person name="Lucas S."/>
            <person name="Copeland A."/>
            <person name="Lapidus A."/>
            <person name="Cheng J.-F."/>
            <person name="Bruce D."/>
            <person name="Goodwin L."/>
            <person name="Pitluck S."/>
            <person name="Chertkov O."/>
            <person name="Detter J.C."/>
            <person name="Han C."/>
            <person name="Tapia R."/>
            <person name="Land M."/>
            <person name="Hauser L."/>
            <person name="Jeffries C."/>
            <person name="Kyrpides N."/>
            <person name="Ivanova N."/>
            <person name="Mikhailova N."/>
            <person name="Beauchemin N."/>
            <person name="Sen A."/>
            <person name="Sur S.A."/>
            <person name="Gtari M."/>
            <person name="Wall L."/>
            <person name="Tisa L."/>
            <person name="Woyke T."/>
        </authorList>
    </citation>
    <scope>NUCLEOTIDE SEQUENCE [LARGE SCALE GENOMIC DNA]</scope>
    <source>
        <strain evidence="2">DSM 45817 / CECT 9037 / EuI1c</strain>
    </source>
</reference>
<keyword evidence="2" id="KW-1185">Reference proteome</keyword>
<organism evidence="1 2">
    <name type="scientific">Pseudofrankia inefficax (strain DSM 45817 / CECT 9037 / DDB 130130 / EuI1c)</name>
    <name type="common">Frankia inefficax</name>
    <dbReference type="NCBI Taxonomy" id="298654"/>
    <lineage>
        <taxon>Bacteria</taxon>
        <taxon>Bacillati</taxon>
        <taxon>Actinomycetota</taxon>
        <taxon>Actinomycetes</taxon>
        <taxon>Frankiales</taxon>
        <taxon>Frankiaceae</taxon>
        <taxon>Pseudofrankia</taxon>
    </lineage>
</organism>
<dbReference type="InParanoid" id="E3J6L3"/>
<accession>E3J6L3</accession>
<dbReference type="AlphaFoldDB" id="E3J6L3"/>
<dbReference type="Proteomes" id="UP000002484">
    <property type="component" value="Chromosome"/>
</dbReference>
<protein>
    <submittedName>
        <fullName evidence="1">Uncharacterized protein</fullName>
    </submittedName>
</protein>
<sequence length="174" mass="18426">MIDADAARVLEFGSIGDFHMLVGGQGTPVDPATARVVGPKFSVDLDATAVVTSINDAVLFESLENQLAPDDVSGLLRHPHRVTAGYELLFAHVPDGGRLPEPLRGYPTIASDPGWQVLVGGQRRPLTEASDTFSLQPGSIVVVSVPVGLDAYLLAANDDWTEMISLRTGRVVPA</sequence>
<dbReference type="KEGG" id="fri:FraEuI1c_2762"/>
<name>E3J6L3_PSEI1</name>
<proteinExistence type="predicted"/>
<dbReference type="EMBL" id="CP002299">
    <property type="protein sequence ID" value="ADP80789.1"/>
    <property type="molecule type" value="Genomic_DNA"/>
</dbReference>
<gene>
    <name evidence="1" type="ordered locus">FraEuI1c_2762</name>
</gene>
<evidence type="ECO:0000313" key="2">
    <source>
        <dbReference type="Proteomes" id="UP000002484"/>
    </source>
</evidence>
<evidence type="ECO:0000313" key="1">
    <source>
        <dbReference type="EMBL" id="ADP80789.1"/>
    </source>
</evidence>
<dbReference type="HOGENOM" id="CLU_1537859_0_0_11"/>